<dbReference type="InterPro" id="IPR052524">
    <property type="entry name" value="MFS_Cyanate_Porter"/>
</dbReference>
<keyword evidence="1" id="KW-0812">Transmembrane</keyword>
<feature type="transmembrane region" description="Helical" evidence="1">
    <location>
        <begin position="7"/>
        <end position="26"/>
    </location>
</feature>
<protein>
    <submittedName>
        <fullName evidence="2">MFS transporter, CP family, cyanate transporter</fullName>
    </submittedName>
</protein>
<reference evidence="2 3" key="1">
    <citation type="submission" date="2018-06" db="EMBL/GenBank/DDBJ databases">
        <authorList>
            <consortium name="Pathogen Informatics"/>
            <person name="Doyle S."/>
        </authorList>
    </citation>
    <scope>NUCLEOTIDE SEQUENCE [LARGE SCALE GENOMIC DNA]</scope>
    <source>
        <strain evidence="2 3">NCTC13105</strain>
    </source>
</reference>
<accession>A0AAX2LX76</accession>
<dbReference type="InterPro" id="IPR036259">
    <property type="entry name" value="MFS_trans_sf"/>
</dbReference>
<evidence type="ECO:0000313" key="3">
    <source>
        <dbReference type="Proteomes" id="UP000254131"/>
    </source>
</evidence>
<dbReference type="EMBL" id="UFVB01000001">
    <property type="protein sequence ID" value="SUW91427.1"/>
    <property type="molecule type" value="Genomic_DNA"/>
</dbReference>
<dbReference type="SUPFAM" id="SSF103473">
    <property type="entry name" value="MFS general substrate transporter"/>
    <property type="match status" value="1"/>
</dbReference>
<keyword evidence="1" id="KW-1133">Transmembrane helix</keyword>
<evidence type="ECO:0000256" key="1">
    <source>
        <dbReference type="SAM" id="Phobius"/>
    </source>
</evidence>
<comment type="caution">
    <text evidence="2">The sequence shown here is derived from an EMBL/GenBank/DDBJ whole genome shotgun (WGS) entry which is preliminary data.</text>
</comment>
<proteinExistence type="predicted"/>
<feature type="transmembrane region" description="Helical" evidence="1">
    <location>
        <begin position="72"/>
        <end position="89"/>
    </location>
</feature>
<name>A0AAX2LX76_CAMJU</name>
<sequence>MASIMGIYSLVLSISSIMGIALAIPLLSVFDLAGAMFFWAIFSFVALVVYYPQAKNGRFFRIKKKAHKKINLFINLTTWKITLFMGFQSF</sequence>
<keyword evidence="1" id="KW-0472">Membrane</keyword>
<evidence type="ECO:0000313" key="2">
    <source>
        <dbReference type="EMBL" id="SUW91427.1"/>
    </source>
</evidence>
<dbReference type="PANTHER" id="PTHR23523">
    <property type="match status" value="1"/>
</dbReference>
<dbReference type="Proteomes" id="UP000254131">
    <property type="component" value="Unassembled WGS sequence"/>
</dbReference>
<gene>
    <name evidence="2" type="ORF">NCTC13105_00044</name>
</gene>
<feature type="transmembrane region" description="Helical" evidence="1">
    <location>
        <begin position="32"/>
        <end position="51"/>
    </location>
</feature>
<dbReference type="AlphaFoldDB" id="A0AAX2LX76"/>
<dbReference type="PANTHER" id="PTHR23523:SF2">
    <property type="entry name" value="2-NITROIMIDAZOLE TRANSPORTER"/>
    <property type="match status" value="1"/>
</dbReference>
<organism evidence="2 3">
    <name type="scientific">Campylobacter jejuni</name>
    <dbReference type="NCBI Taxonomy" id="197"/>
    <lineage>
        <taxon>Bacteria</taxon>
        <taxon>Pseudomonadati</taxon>
        <taxon>Campylobacterota</taxon>
        <taxon>Epsilonproteobacteria</taxon>
        <taxon>Campylobacterales</taxon>
        <taxon>Campylobacteraceae</taxon>
        <taxon>Campylobacter</taxon>
    </lineage>
</organism>